<protein>
    <submittedName>
        <fullName evidence="1">Uncharacterized protein</fullName>
    </submittedName>
</protein>
<comment type="caution">
    <text evidence="1">The sequence shown here is derived from an EMBL/GenBank/DDBJ whole genome shotgun (WGS) entry which is preliminary data.</text>
</comment>
<name>T0K295_COLGC</name>
<accession>T0K295</accession>
<proteinExistence type="predicted"/>
<sequence length="8" mass="934">MSPKFLIV</sequence>
<organism evidence="1 2">
    <name type="scientific">Colletotrichum gloeosporioides (strain Cg-14)</name>
    <name type="common">Anthracnose fungus</name>
    <name type="synonym">Glomerella cingulata</name>
    <dbReference type="NCBI Taxonomy" id="1237896"/>
    <lineage>
        <taxon>Eukaryota</taxon>
        <taxon>Fungi</taxon>
        <taxon>Dikarya</taxon>
        <taxon>Ascomycota</taxon>
        <taxon>Pezizomycotina</taxon>
        <taxon>Sordariomycetes</taxon>
        <taxon>Hypocreomycetidae</taxon>
        <taxon>Glomerellales</taxon>
        <taxon>Glomerellaceae</taxon>
        <taxon>Colletotrichum</taxon>
        <taxon>Colletotrichum gloeosporioides species complex</taxon>
    </lineage>
</organism>
<dbReference type="Proteomes" id="UP000015530">
    <property type="component" value="Unassembled WGS sequence"/>
</dbReference>
<dbReference type="HOGENOM" id="CLU_3439472_0_0_1"/>
<gene>
    <name evidence="1" type="ORF">CGLO_10865</name>
</gene>
<reference evidence="2" key="1">
    <citation type="journal article" date="2013" name="Mol. Plant Microbe Interact.">
        <title>Global aspects of pacC regulation of pathogenicity genes in Colletotrichum gloeosporioides as revealed by transcriptome analysis.</title>
        <authorList>
            <person name="Alkan N."/>
            <person name="Meng X."/>
            <person name="Friedlander G."/>
            <person name="Reuveni E."/>
            <person name="Sukno S."/>
            <person name="Sherman A."/>
            <person name="Thon M."/>
            <person name="Fluhr R."/>
            <person name="Prusky D."/>
        </authorList>
    </citation>
    <scope>NUCLEOTIDE SEQUENCE [LARGE SCALE GENOMIC DNA]</scope>
    <source>
        <strain evidence="2">Cg-14</strain>
    </source>
</reference>
<dbReference type="EMBL" id="AMYD01002242">
    <property type="protein sequence ID" value="EQB49767.1"/>
    <property type="molecule type" value="Genomic_DNA"/>
</dbReference>
<evidence type="ECO:0000313" key="2">
    <source>
        <dbReference type="Proteomes" id="UP000015530"/>
    </source>
</evidence>
<evidence type="ECO:0000313" key="1">
    <source>
        <dbReference type="EMBL" id="EQB49767.1"/>
    </source>
</evidence>